<reference evidence="2" key="1">
    <citation type="journal article" date="2020" name="Stud. Mycol.">
        <title>101 Dothideomycetes genomes: a test case for predicting lifestyles and emergence of pathogens.</title>
        <authorList>
            <person name="Haridas S."/>
            <person name="Albert R."/>
            <person name="Binder M."/>
            <person name="Bloem J."/>
            <person name="Labutti K."/>
            <person name="Salamov A."/>
            <person name="Andreopoulos B."/>
            <person name="Baker S."/>
            <person name="Barry K."/>
            <person name="Bills G."/>
            <person name="Bluhm B."/>
            <person name="Cannon C."/>
            <person name="Castanera R."/>
            <person name="Culley D."/>
            <person name="Daum C."/>
            <person name="Ezra D."/>
            <person name="Gonzalez J."/>
            <person name="Henrissat B."/>
            <person name="Kuo A."/>
            <person name="Liang C."/>
            <person name="Lipzen A."/>
            <person name="Lutzoni F."/>
            <person name="Magnuson J."/>
            <person name="Mondo S."/>
            <person name="Nolan M."/>
            <person name="Ohm R."/>
            <person name="Pangilinan J."/>
            <person name="Park H.-J."/>
            <person name="Ramirez L."/>
            <person name="Alfaro M."/>
            <person name="Sun H."/>
            <person name="Tritt A."/>
            <person name="Yoshinaga Y."/>
            <person name="Zwiers L.-H."/>
            <person name="Turgeon B."/>
            <person name="Goodwin S."/>
            <person name="Spatafora J."/>
            <person name="Crous P."/>
            <person name="Grigoriev I."/>
        </authorList>
    </citation>
    <scope>NUCLEOTIDE SEQUENCE</scope>
    <source>
        <strain evidence="2">CBS 122367</strain>
    </source>
</reference>
<sequence>MAFLANSSSLPPPLPESEWVGKSELNYTALHQKLAEPIGCLKIPLGVLGFYVYLALRVVSGCSIYLAIQAQRKLGKSPRTGGSQTGFIGSCLAFTFSLLLLIDSCKTAHDCLLKHVHLGIANLMGIIWSSLTQLASLLGLLGPAPCFSADLRLGMCSLAILAYGISWFANLTPGFILSFSIFQEGGVVQSGNANFFRWLDSVMLNAKLVSTIPAMLLTAAALVWGVLYYSHTVTGNARYNSGLDTWRRLPHWILQTNTACTFRAAVSL</sequence>
<feature type="transmembrane region" description="Helical" evidence="1">
    <location>
        <begin position="122"/>
        <end position="141"/>
    </location>
</feature>
<feature type="transmembrane region" description="Helical" evidence="1">
    <location>
        <begin position="50"/>
        <end position="68"/>
    </location>
</feature>
<keyword evidence="1" id="KW-0812">Transmembrane</keyword>
<organism evidence="2 3">
    <name type="scientific">Lentithecium fluviatile CBS 122367</name>
    <dbReference type="NCBI Taxonomy" id="1168545"/>
    <lineage>
        <taxon>Eukaryota</taxon>
        <taxon>Fungi</taxon>
        <taxon>Dikarya</taxon>
        <taxon>Ascomycota</taxon>
        <taxon>Pezizomycotina</taxon>
        <taxon>Dothideomycetes</taxon>
        <taxon>Pleosporomycetidae</taxon>
        <taxon>Pleosporales</taxon>
        <taxon>Massarineae</taxon>
        <taxon>Lentitheciaceae</taxon>
        <taxon>Lentithecium</taxon>
    </lineage>
</organism>
<keyword evidence="3" id="KW-1185">Reference proteome</keyword>
<keyword evidence="1" id="KW-1133">Transmembrane helix</keyword>
<keyword evidence="1" id="KW-0472">Membrane</keyword>
<evidence type="ECO:0000256" key="1">
    <source>
        <dbReference type="SAM" id="Phobius"/>
    </source>
</evidence>
<feature type="transmembrane region" description="Helical" evidence="1">
    <location>
        <begin position="202"/>
        <end position="229"/>
    </location>
</feature>
<feature type="transmembrane region" description="Helical" evidence="1">
    <location>
        <begin position="80"/>
        <end position="102"/>
    </location>
</feature>
<dbReference type="AlphaFoldDB" id="A0A6G1ITA4"/>
<evidence type="ECO:0000313" key="3">
    <source>
        <dbReference type="Proteomes" id="UP000799291"/>
    </source>
</evidence>
<dbReference type="OrthoDB" id="3780973at2759"/>
<gene>
    <name evidence="2" type="ORF">K458DRAFT_433711</name>
</gene>
<dbReference type="EMBL" id="MU005592">
    <property type="protein sequence ID" value="KAF2681171.1"/>
    <property type="molecule type" value="Genomic_DNA"/>
</dbReference>
<protein>
    <submittedName>
        <fullName evidence="2">Uncharacterized protein</fullName>
    </submittedName>
</protein>
<accession>A0A6G1ITA4</accession>
<feature type="transmembrane region" description="Helical" evidence="1">
    <location>
        <begin position="153"/>
        <end position="182"/>
    </location>
</feature>
<name>A0A6G1ITA4_9PLEO</name>
<dbReference type="Proteomes" id="UP000799291">
    <property type="component" value="Unassembled WGS sequence"/>
</dbReference>
<evidence type="ECO:0000313" key="2">
    <source>
        <dbReference type="EMBL" id="KAF2681171.1"/>
    </source>
</evidence>
<proteinExistence type="predicted"/>